<sequence length="408" mass="45569">MSGVRRSFSRLRQNASPLLDGSCHRLSPRFNAPETPRRRSICSRLPAVYSLTSTGSYRLKTFLSSGRESRLWPSIKLFVTPRKESSRPASSQRLIQLDISNDSLSVPPIFDCNIDASPILRPSKKYSREVFTPIKVSRLKCEKYYSCNSSGTKYTQNSNVLIKKENGGSPFSGPEINTPFRELLLKQYGKKMTEALQNLPEIRILGQGSFGCVVFGLFKGSRVATKITQQPLHHNIGEKNALSLHHPNVIQTLQIYDTPFKRRLVLMEYGGHQNLQSVLDSAVGYLERNQRNGIAVQVSSAVAYCHENGIVHRDVKPANITVSSSWVCKLTDFGSAVPIRILYSADVTGIVKTVSRMFGTVRYTAPEAFCGQFPAPHHDVYSVGIVLWQLLTNQIPYATEASHTVIYT</sequence>
<dbReference type="GeneID" id="106473978"/>
<evidence type="ECO:0000256" key="4">
    <source>
        <dbReference type="ARBA" id="ARBA00022741"/>
    </source>
</evidence>
<keyword evidence="10" id="KW-1185">Reference proteome</keyword>
<dbReference type="EC" id="2.7.11.1" evidence="1"/>
<dbReference type="GO" id="GO:0016301">
    <property type="term" value="F:kinase activity"/>
    <property type="evidence" value="ECO:0007669"/>
    <property type="project" value="UniProtKB-KW"/>
</dbReference>
<keyword evidence="6" id="KW-0067">ATP-binding</keyword>
<dbReference type="RefSeq" id="XP_013790119.1">
    <property type="nucleotide sequence ID" value="XM_013934665.1"/>
</dbReference>
<keyword evidence="5 11" id="KW-0418">Kinase</keyword>
<dbReference type="PROSITE" id="PS00108">
    <property type="entry name" value="PROTEIN_KINASE_ST"/>
    <property type="match status" value="1"/>
</dbReference>
<dbReference type="PANTHER" id="PTHR44329:SF285">
    <property type="entry name" value="V-MOS MOLONEY MURINE SARCOMA VIRAL ONCO HOMOLOG"/>
    <property type="match status" value="1"/>
</dbReference>
<evidence type="ECO:0000313" key="11">
    <source>
        <dbReference type="RefSeq" id="XP_013790119.1"/>
    </source>
</evidence>
<dbReference type="InterPro" id="IPR008271">
    <property type="entry name" value="Ser/Thr_kinase_AS"/>
</dbReference>
<evidence type="ECO:0000256" key="8">
    <source>
        <dbReference type="ARBA" id="ARBA00048679"/>
    </source>
</evidence>
<evidence type="ECO:0000256" key="2">
    <source>
        <dbReference type="ARBA" id="ARBA00022527"/>
    </source>
</evidence>
<proteinExistence type="predicted"/>
<evidence type="ECO:0000256" key="1">
    <source>
        <dbReference type="ARBA" id="ARBA00012513"/>
    </source>
</evidence>
<gene>
    <name evidence="11" type="primary">LOC106473978</name>
</gene>
<dbReference type="Gene3D" id="1.10.510.10">
    <property type="entry name" value="Transferase(Phosphotransferase) domain 1"/>
    <property type="match status" value="1"/>
</dbReference>
<feature type="domain" description="Protein kinase" evidence="9">
    <location>
        <begin position="199"/>
        <end position="408"/>
    </location>
</feature>
<reference evidence="11" key="1">
    <citation type="submission" date="2025-08" db="UniProtKB">
        <authorList>
            <consortium name="RefSeq"/>
        </authorList>
    </citation>
    <scope>IDENTIFICATION</scope>
    <source>
        <tissue evidence="11">Muscle</tissue>
    </source>
</reference>
<evidence type="ECO:0000313" key="10">
    <source>
        <dbReference type="Proteomes" id="UP000694941"/>
    </source>
</evidence>
<comment type="catalytic activity">
    <reaction evidence="7">
        <text>L-threonyl-[protein] + ATP = O-phospho-L-threonyl-[protein] + ADP + H(+)</text>
        <dbReference type="Rhea" id="RHEA:46608"/>
        <dbReference type="Rhea" id="RHEA-COMP:11060"/>
        <dbReference type="Rhea" id="RHEA-COMP:11605"/>
        <dbReference type="ChEBI" id="CHEBI:15378"/>
        <dbReference type="ChEBI" id="CHEBI:30013"/>
        <dbReference type="ChEBI" id="CHEBI:30616"/>
        <dbReference type="ChEBI" id="CHEBI:61977"/>
        <dbReference type="ChEBI" id="CHEBI:456216"/>
        <dbReference type="EC" id="2.7.11.1"/>
    </reaction>
</comment>
<dbReference type="SMART" id="SM00220">
    <property type="entry name" value="S_TKc"/>
    <property type="match status" value="1"/>
</dbReference>
<evidence type="ECO:0000259" key="9">
    <source>
        <dbReference type="PROSITE" id="PS50011"/>
    </source>
</evidence>
<feature type="non-terminal residue" evidence="11">
    <location>
        <position position="408"/>
    </location>
</feature>
<organism evidence="10 11">
    <name type="scientific">Limulus polyphemus</name>
    <name type="common">Atlantic horseshoe crab</name>
    <dbReference type="NCBI Taxonomy" id="6850"/>
    <lineage>
        <taxon>Eukaryota</taxon>
        <taxon>Metazoa</taxon>
        <taxon>Ecdysozoa</taxon>
        <taxon>Arthropoda</taxon>
        <taxon>Chelicerata</taxon>
        <taxon>Merostomata</taxon>
        <taxon>Xiphosura</taxon>
        <taxon>Limulidae</taxon>
        <taxon>Limulus</taxon>
    </lineage>
</organism>
<dbReference type="SUPFAM" id="SSF56112">
    <property type="entry name" value="Protein kinase-like (PK-like)"/>
    <property type="match status" value="1"/>
</dbReference>
<dbReference type="PANTHER" id="PTHR44329">
    <property type="entry name" value="SERINE/THREONINE-PROTEIN KINASE TNNI3K-RELATED"/>
    <property type="match status" value="1"/>
</dbReference>
<evidence type="ECO:0000256" key="5">
    <source>
        <dbReference type="ARBA" id="ARBA00022777"/>
    </source>
</evidence>
<keyword evidence="2" id="KW-0723">Serine/threonine-protein kinase</keyword>
<evidence type="ECO:0000256" key="6">
    <source>
        <dbReference type="ARBA" id="ARBA00022840"/>
    </source>
</evidence>
<name>A0ABM1BWP3_LIMPO</name>
<dbReference type="InterPro" id="IPR051681">
    <property type="entry name" value="Ser/Thr_Kinases-Pseudokinases"/>
</dbReference>
<keyword evidence="3" id="KW-0808">Transferase</keyword>
<evidence type="ECO:0000256" key="3">
    <source>
        <dbReference type="ARBA" id="ARBA00022679"/>
    </source>
</evidence>
<protein>
    <recommendedName>
        <fullName evidence="1">non-specific serine/threonine protein kinase</fullName>
        <ecNumber evidence="1">2.7.11.1</ecNumber>
    </recommendedName>
</protein>
<dbReference type="InterPro" id="IPR011009">
    <property type="entry name" value="Kinase-like_dom_sf"/>
</dbReference>
<dbReference type="PROSITE" id="PS50011">
    <property type="entry name" value="PROTEIN_KINASE_DOM"/>
    <property type="match status" value="1"/>
</dbReference>
<dbReference type="InterPro" id="IPR000719">
    <property type="entry name" value="Prot_kinase_dom"/>
</dbReference>
<keyword evidence="4" id="KW-0547">Nucleotide-binding</keyword>
<dbReference type="Proteomes" id="UP000694941">
    <property type="component" value="Unplaced"/>
</dbReference>
<accession>A0ABM1BWP3</accession>
<evidence type="ECO:0000256" key="7">
    <source>
        <dbReference type="ARBA" id="ARBA00047899"/>
    </source>
</evidence>
<dbReference type="Pfam" id="PF00069">
    <property type="entry name" value="Pkinase"/>
    <property type="match status" value="1"/>
</dbReference>
<comment type="catalytic activity">
    <reaction evidence="8">
        <text>L-seryl-[protein] + ATP = O-phospho-L-seryl-[protein] + ADP + H(+)</text>
        <dbReference type="Rhea" id="RHEA:17989"/>
        <dbReference type="Rhea" id="RHEA-COMP:9863"/>
        <dbReference type="Rhea" id="RHEA-COMP:11604"/>
        <dbReference type="ChEBI" id="CHEBI:15378"/>
        <dbReference type="ChEBI" id="CHEBI:29999"/>
        <dbReference type="ChEBI" id="CHEBI:30616"/>
        <dbReference type="ChEBI" id="CHEBI:83421"/>
        <dbReference type="ChEBI" id="CHEBI:456216"/>
        <dbReference type="EC" id="2.7.11.1"/>
    </reaction>
</comment>